<name>A0A4S1XA92_9SPHN</name>
<dbReference type="Proteomes" id="UP000306147">
    <property type="component" value="Unassembled WGS sequence"/>
</dbReference>
<evidence type="ECO:0000313" key="2">
    <source>
        <dbReference type="Proteomes" id="UP000306147"/>
    </source>
</evidence>
<accession>A0A4S1XA92</accession>
<dbReference type="AlphaFoldDB" id="A0A4S1XA92"/>
<sequence length="114" mass="11951">MDFVITPAQLEIESVIVSLDLAGGPGRWILTVMLSRRAGSAPLPSTDVAVSATRDEGREMLPLEQPQADLTEFGGSLGTTASARYVFAGEAWPRAVTVRMADGVADFAVAEAAT</sequence>
<dbReference type="RefSeq" id="WP_135964899.1">
    <property type="nucleotide sequence ID" value="NZ_SRXT01000006.1"/>
</dbReference>
<dbReference type="EMBL" id="SRXT01000006">
    <property type="protein sequence ID" value="TGX52357.1"/>
    <property type="molecule type" value="Genomic_DNA"/>
</dbReference>
<protein>
    <submittedName>
        <fullName evidence="1">Uncharacterized protein</fullName>
    </submittedName>
</protein>
<proteinExistence type="predicted"/>
<reference evidence="1 2" key="1">
    <citation type="submission" date="2019-04" db="EMBL/GenBank/DDBJ databases">
        <title>Sphingomonas psychrotolerans sp. nov., isolated from soil in the Tianshan Mountains, Xinjiang, China.</title>
        <authorList>
            <person name="Luo Y."/>
            <person name="Sheng H."/>
        </authorList>
    </citation>
    <scope>NUCLEOTIDE SEQUENCE [LARGE SCALE GENOMIC DNA]</scope>
    <source>
        <strain evidence="1 2">ZFGT-11</strain>
    </source>
</reference>
<gene>
    <name evidence="1" type="ORF">E5A73_16315</name>
</gene>
<comment type="caution">
    <text evidence="1">The sequence shown here is derived from an EMBL/GenBank/DDBJ whole genome shotgun (WGS) entry which is preliminary data.</text>
</comment>
<keyword evidence="2" id="KW-1185">Reference proteome</keyword>
<evidence type="ECO:0000313" key="1">
    <source>
        <dbReference type="EMBL" id="TGX52357.1"/>
    </source>
</evidence>
<organism evidence="1 2">
    <name type="scientific">Sphingomonas gei</name>
    <dbReference type="NCBI Taxonomy" id="1395960"/>
    <lineage>
        <taxon>Bacteria</taxon>
        <taxon>Pseudomonadati</taxon>
        <taxon>Pseudomonadota</taxon>
        <taxon>Alphaproteobacteria</taxon>
        <taxon>Sphingomonadales</taxon>
        <taxon>Sphingomonadaceae</taxon>
        <taxon>Sphingomonas</taxon>
    </lineage>
</organism>